<keyword evidence="2" id="KW-0479">Metal-binding</keyword>
<evidence type="ECO:0000256" key="3">
    <source>
        <dbReference type="ARBA" id="ARBA00022729"/>
    </source>
</evidence>
<gene>
    <name evidence="8" type="ORF">ACFO3D_15410</name>
</gene>
<reference evidence="9" key="1">
    <citation type="journal article" date="2019" name="Int. J. Syst. Evol. Microbiol.">
        <title>The Global Catalogue of Microorganisms (GCM) 10K type strain sequencing project: providing services to taxonomists for standard genome sequencing and annotation.</title>
        <authorList>
            <consortium name="The Broad Institute Genomics Platform"/>
            <consortium name="The Broad Institute Genome Sequencing Center for Infectious Disease"/>
            <person name="Wu L."/>
            <person name="Ma J."/>
        </authorList>
    </citation>
    <scope>NUCLEOTIDE SEQUENCE [LARGE SCALE GENOMIC DNA]</scope>
    <source>
        <strain evidence="9">CGMCC 4.7426</strain>
    </source>
</reference>
<evidence type="ECO:0000313" key="9">
    <source>
        <dbReference type="Proteomes" id="UP001595989"/>
    </source>
</evidence>
<comment type="caution">
    <text evidence="8">The sequence shown here is derived from an EMBL/GenBank/DDBJ whole genome shotgun (WGS) entry which is preliminary data.</text>
</comment>
<feature type="region of interest" description="Disordered" evidence="5">
    <location>
        <begin position="142"/>
        <end position="175"/>
    </location>
</feature>
<dbReference type="Proteomes" id="UP001595989">
    <property type="component" value="Unassembled WGS sequence"/>
</dbReference>
<sequence length="205" mass="22437">MKISFVKLTVEKKEYRMIMVKKKLIGALLLVLSGFIGIAPVSAHSVLQEATPSAGAELDEPVNTVELWFNTKIENGSSLYLTTEEGEKVEPATVEIKDKTLIAKFSEDLSDGVYQVNWEVLGADGHIISNQYSFTVSAGQDINQHKEDSEKTQTETESNSQQDNSEVSSDETETGNNSGSYVIIILLVLAGAGLIAWMSFSRSKK</sequence>
<keyword evidence="6" id="KW-0472">Membrane</keyword>
<keyword evidence="6" id="KW-0812">Transmembrane</keyword>
<feature type="transmembrane region" description="Helical" evidence="6">
    <location>
        <begin position="181"/>
        <end position="200"/>
    </location>
</feature>
<dbReference type="InterPro" id="IPR032694">
    <property type="entry name" value="CopC/D"/>
</dbReference>
<dbReference type="SUPFAM" id="SSF81296">
    <property type="entry name" value="E set domains"/>
    <property type="match status" value="1"/>
</dbReference>
<dbReference type="PANTHER" id="PTHR34820">
    <property type="entry name" value="INNER MEMBRANE PROTEIN YEBZ"/>
    <property type="match status" value="1"/>
</dbReference>
<dbReference type="InterPro" id="IPR007348">
    <property type="entry name" value="CopC_dom"/>
</dbReference>
<evidence type="ECO:0000259" key="7">
    <source>
        <dbReference type="Pfam" id="PF04234"/>
    </source>
</evidence>
<evidence type="ECO:0000256" key="6">
    <source>
        <dbReference type="SAM" id="Phobius"/>
    </source>
</evidence>
<feature type="compositionally biased region" description="Basic and acidic residues" evidence="5">
    <location>
        <begin position="143"/>
        <end position="154"/>
    </location>
</feature>
<dbReference type="PANTHER" id="PTHR34820:SF4">
    <property type="entry name" value="INNER MEMBRANE PROTEIN YEBZ"/>
    <property type="match status" value="1"/>
</dbReference>
<keyword evidence="6" id="KW-1133">Transmembrane helix</keyword>
<evidence type="ECO:0000256" key="1">
    <source>
        <dbReference type="ARBA" id="ARBA00004196"/>
    </source>
</evidence>
<feature type="domain" description="CopC" evidence="7">
    <location>
        <begin position="44"/>
        <end position="136"/>
    </location>
</feature>
<dbReference type="InterPro" id="IPR014756">
    <property type="entry name" value="Ig_E-set"/>
</dbReference>
<evidence type="ECO:0000256" key="4">
    <source>
        <dbReference type="ARBA" id="ARBA00023008"/>
    </source>
</evidence>
<dbReference type="InterPro" id="IPR014755">
    <property type="entry name" value="Cu-Rt/internalin_Ig-like"/>
</dbReference>
<name>A0ABV9DL54_9BACI</name>
<keyword evidence="9" id="KW-1185">Reference proteome</keyword>
<evidence type="ECO:0000313" key="8">
    <source>
        <dbReference type="EMBL" id="MFC4559585.1"/>
    </source>
</evidence>
<protein>
    <submittedName>
        <fullName evidence="8">Copper resistance protein CopC</fullName>
    </submittedName>
</protein>
<keyword evidence="3" id="KW-0732">Signal</keyword>
<evidence type="ECO:0000256" key="5">
    <source>
        <dbReference type="SAM" id="MobiDB-lite"/>
    </source>
</evidence>
<dbReference type="EMBL" id="JBHSFU010000009">
    <property type="protein sequence ID" value="MFC4559585.1"/>
    <property type="molecule type" value="Genomic_DNA"/>
</dbReference>
<comment type="subcellular location">
    <subcellularLocation>
        <location evidence="1">Cell envelope</location>
    </subcellularLocation>
</comment>
<dbReference type="Gene3D" id="2.60.40.1220">
    <property type="match status" value="1"/>
</dbReference>
<proteinExistence type="predicted"/>
<accession>A0ABV9DL54</accession>
<keyword evidence="4" id="KW-0186">Copper</keyword>
<organism evidence="8 9">
    <name type="scientific">Virgibacillus kekensis</name>
    <dbReference type="NCBI Taxonomy" id="202261"/>
    <lineage>
        <taxon>Bacteria</taxon>
        <taxon>Bacillati</taxon>
        <taxon>Bacillota</taxon>
        <taxon>Bacilli</taxon>
        <taxon>Bacillales</taxon>
        <taxon>Bacillaceae</taxon>
        <taxon>Virgibacillus</taxon>
    </lineage>
</organism>
<dbReference type="Pfam" id="PF04234">
    <property type="entry name" value="CopC"/>
    <property type="match status" value="1"/>
</dbReference>
<evidence type="ECO:0000256" key="2">
    <source>
        <dbReference type="ARBA" id="ARBA00022723"/>
    </source>
</evidence>
<feature type="compositionally biased region" description="Polar residues" evidence="5">
    <location>
        <begin position="155"/>
        <end position="167"/>
    </location>
</feature>